<dbReference type="AlphaFoldDB" id="A0A178IDJ4"/>
<evidence type="ECO:0000313" key="1">
    <source>
        <dbReference type="EMBL" id="OAM87225.1"/>
    </source>
</evidence>
<dbReference type="EMBL" id="LRRQ01000178">
    <property type="protein sequence ID" value="OAM87225.1"/>
    <property type="molecule type" value="Genomic_DNA"/>
</dbReference>
<accession>A0A178IDJ4</accession>
<evidence type="ECO:0000313" key="2">
    <source>
        <dbReference type="Proteomes" id="UP000078486"/>
    </source>
</evidence>
<dbReference type="RefSeq" id="WP_068772957.1">
    <property type="nucleotide sequence ID" value="NZ_CP109796.1"/>
</dbReference>
<dbReference type="Proteomes" id="UP000078486">
    <property type="component" value="Unassembled WGS sequence"/>
</dbReference>
<organism evidence="1 2">
    <name type="scientific">Termitidicoccus mucosus</name>
    <dbReference type="NCBI Taxonomy" id="1184151"/>
    <lineage>
        <taxon>Bacteria</taxon>
        <taxon>Pseudomonadati</taxon>
        <taxon>Verrucomicrobiota</taxon>
        <taxon>Opitutia</taxon>
        <taxon>Opitutales</taxon>
        <taxon>Opitutaceae</taxon>
        <taxon>Termitidicoccus</taxon>
    </lineage>
</organism>
<dbReference type="OrthoDB" id="200142at2"/>
<comment type="caution">
    <text evidence="1">The sequence shown here is derived from an EMBL/GenBank/DDBJ whole genome shotgun (WGS) entry which is preliminary data.</text>
</comment>
<sequence length="84" mass="9164">MNPQLLVEEVANRADDFLRGVTNPSEAHNAIVELLAIEHPSLAAEARRQIADAVMKILRNEDFFTMAAASAGGWPDDDADDESE</sequence>
<proteinExistence type="predicted"/>
<reference evidence="1 2" key="1">
    <citation type="submission" date="2016-01" db="EMBL/GenBank/DDBJ databases">
        <title>High potential of lignocellulose degradation of a new Verrucomicrobia species.</title>
        <authorList>
            <person name="Wang Y."/>
            <person name="Shi Y."/>
            <person name="Qiu Z."/>
            <person name="Liu S."/>
            <person name="Yang H."/>
        </authorList>
    </citation>
    <scope>NUCLEOTIDE SEQUENCE [LARGE SCALE GENOMIC DNA]</scope>
    <source>
        <strain evidence="1 2">TSB47</strain>
    </source>
</reference>
<name>A0A178IDJ4_9BACT</name>
<protein>
    <submittedName>
        <fullName evidence="1">Uncharacterized protein</fullName>
    </submittedName>
</protein>
<gene>
    <name evidence="1" type="ORF">AW736_24765</name>
</gene>
<dbReference type="STRING" id="1184151.AW736_24765"/>
<keyword evidence="2" id="KW-1185">Reference proteome</keyword>